<evidence type="ECO:0000313" key="5">
    <source>
        <dbReference type="EMBL" id="APG25527.1"/>
    </source>
</evidence>
<feature type="repeat" description="TPR" evidence="3">
    <location>
        <begin position="668"/>
        <end position="701"/>
    </location>
</feature>
<accession>A0A1L3GHW8</accession>
<dbReference type="STRING" id="29542.A6070_05235"/>
<dbReference type="PANTHER" id="PTHR45586:SF1">
    <property type="entry name" value="LIPOPOLYSACCHARIDE ASSEMBLY PROTEIN B"/>
    <property type="match status" value="1"/>
</dbReference>
<dbReference type="SUPFAM" id="SSF48452">
    <property type="entry name" value="TPR-like"/>
    <property type="match status" value="2"/>
</dbReference>
<dbReference type="AlphaFoldDB" id="A0A1L3GHW8"/>
<gene>
    <name evidence="5" type="ORF">A7E75_11225</name>
</gene>
<evidence type="ECO:0008006" key="7">
    <source>
        <dbReference type="Google" id="ProtNLM"/>
    </source>
</evidence>
<keyword evidence="1" id="KW-0677">Repeat</keyword>
<feature type="region of interest" description="Disordered" evidence="4">
    <location>
        <begin position="392"/>
        <end position="425"/>
    </location>
</feature>
<dbReference type="PANTHER" id="PTHR45586">
    <property type="entry name" value="TPR REPEAT-CONTAINING PROTEIN PA4667"/>
    <property type="match status" value="1"/>
</dbReference>
<dbReference type="KEGG" id="pace:A6070_05235"/>
<feature type="region of interest" description="Disordered" evidence="4">
    <location>
        <begin position="486"/>
        <end position="507"/>
    </location>
</feature>
<reference evidence="5 6" key="1">
    <citation type="journal article" date="2017" name="Genome Announc.">
        <title>Complete Genome Sequences of Two Acetylene-Fermenting Pelobacter acetylenicus Strains.</title>
        <authorList>
            <person name="Sutton J.M."/>
            <person name="Baesman S.M."/>
            <person name="Fierst J.L."/>
            <person name="Poret-Peterson A.T."/>
            <person name="Oremland R.S."/>
            <person name="Dunlap D.S."/>
            <person name="Akob D.M."/>
        </authorList>
    </citation>
    <scope>NUCLEOTIDE SEQUENCE [LARGE SCALE GENOMIC DNA]</scope>
    <source>
        <strain evidence="5 6">DSM 3247</strain>
    </source>
</reference>
<dbReference type="SMART" id="SM00028">
    <property type="entry name" value="TPR"/>
    <property type="match status" value="6"/>
</dbReference>
<evidence type="ECO:0000256" key="4">
    <source>
        <dbReference type="SAM" id="MobiDB-lite"/>
    </source>
</evidence>
<feature type="region of interest" description="Disordered" evidence="4">
    <location>
        <begin position="351"/>
        <end position="377"/>
    </location>
</feature>
<evidence type="ECO:0000256" key="1">
    <source>
        <dbReference type="ARBA" id="ARBA00022737"/>
    </source>
</evidence>
<name>A0A1L3GHW8_SYNAC</name>
<dbReference type="PROSITE" id="PS50005">
    <property type="entry name" value="TPR"/>
    <property type="match status" value="1"/>
</dbReference>
<keyword evidence="2 3" id="KW-0802">TPR repeat</keyword>
<dbReference type="InterPro" id="IPR051012">
    <property type="entry name" value="CellSynth/LPSAsmb/PSIAsmb"/>
</dbReference>
<dbReference type="InterPro" id="IPR011990">
    <property type="entry name" value="TPR-like_helical_dom_sf"/>
</dbReference>
<protein>
    <recommendedName>
        <fullName evidence="7">Tetratricopeptide repeat protein</fullName>
    </recommendedName>
</protein>
<organism evidence="5 6">
    <name type="scientific">Syntrophotalea acetylenica</name>
    <name type="common">Pelobacter acetylenicus</name>
    <dbReference type="NCBI Taxonomy" id="29542"/>
    <lineage>
        <taxon>Bacteria</taxon>
        <taxon>Pseudomonadati</taxon>
        <taxon>Thermodesulfobacteriota</taxon>
        <taxon>Desulfuromonadia</taxon>
        <taxon>Desulfuromonadales</taxon>
        <taxon>Syntrophotaleaceae</taxon>
        <taxon>Syntrophotalea</taxon>
    </lineage>
</organism>
<dbReference type="EMBL" id="CP015518">
    <property type="protein sequence ID" value="APG25527.1"/>
    <property type="molecule type" value="Genomic_DNA"/>
</dbReference>
<keyword evidence="6" id="KW-1185">Reference proteome</keyword>
<evidence type="ECO:0000256" key="3">
    <source>
        <dbReference type="PROSITE-ProRule" id="PRU00339"/>
    </source>
</evidence>
<proteinExistence type="predicted"/>
<sequence length="810" mass="89008">MALSKKDKLLQAAQKNIQKGQWLKAARDFQKVLETDPKDVRTRQRLAELLGRAGCRDESLEAYETVAKSYADNGFYLKAIAVYKQMQKIDPSLAKVYRRLGELNEKQGLIGNALGEYRQLAELFESSDKGEELIEVLEKMKELDPENSALRLRICQACFQYGSQDKARGELQEALALLDKLGNAAAALRFKDLVRSCLPDDMPLAIEMGQVLLTCGQPEETLALLDRNTEGHPQHKAVLALRARAYRALEDYAAERQIYEGLLTEEEANLDYREGFVRACLATGDDRQALDRLEEWKAGFLEGERLATLKAFYEQLQGTCGEDDRVRQTLHDIYENTGEGSKLFDLLSGDQLQSEPSDADGAESDAPGEWFGSDLLDSGESHDFLADGAVVPESAQQNSSTDQAPGQDTWPTGDMTSLPADADDSLDLDLDGMADNVSGAASPDGEEETGIELAFDLELELDLPADDASEEDLPEASLVEELLPASGQEQDLQDGPERDGSEFDVVGAEDSGPIEAADADANLFDDSQVETASSGDDGELADFQRELGAVFEMDSFDLEDDDEPDLTSDLEEAEFYLQQDFLEDARQKCQALLETHPHCKEADEMLRQVEQRLAEKPSMPVAGSGSSQAGGTSSASRTVQENREHSRLQGNISAFRKGIEDAVAQDDCETHFDLGIAYKEMGLFDEAMEEFKKAMGHPRRFIDALTLTGVCLISKEEFEAAAELFKQGLHQEGLAESDRLNLYFELGQLYLAWGRPLDALDSFQQVADTDISYREVGDHICRLRDELGLDDGGGSGGASGGSGSSRVSYL</sequence>
<feature type="compositionally biased region" description="Low complexity" evidence="4">
    <location>
        <begin position="622"/>
        <end position="636"/>
    </location>
</feature>
<dbReference type="Proteomes" id="UP000182264">
    <property type="component" value="Chromosome"/>
</dbReference>
<feature type="compositionally biased region" description="Polar residues" evidence="4">
    <location>
        <begin position="394"/>
        <end position="410"/>
    </location>
</feature>
<evidence type="ECO:0000256" key="2">
    <source>
        <dbReference type="ARBA" id="ARBA00022803"/>
    </source>
</evidence>
<dbReference type="Pfam" id="PF13181">
    <property type="entry name" value="TPR_8"/>
    <property type="match status" value="1"/>
</dbReference>
<dbReference type="InterPro" id="IPR019734">
    <property type="entry name" value="TPR_rpt"/>
</dbReference>
<dbReference type="Gene3D" id="1.25.40.10">
    <property type="entry name" value="Tetratricopeptide repeat domain"/>
    <property type="match status" value="4"/>
</dbReference>
<evidence type="ECO:0000313" key="6">
    <source>
        <dbReference type="Proteomes" id="UP000182264"/>
    </source>
</evidence>
<feature type="region of interest" description="Disordered" evidence="4">
    <location>
        <begin position="615"/>
        <end position="647"/>
    </location>
</feature>